<sequence length="483" mass="54839">MSVVQVPKTLPNNDVQEMMKELRNYQEAGNYITAYLIGPRGEQFVYYSREFHGLTDHMLKISDSFRMFEGRMPVDYYEEFILGIIVPAALRFKDRNYASGYELNEFRLLIKATIGGDIRFEYNLQDTREMITGKNKLVEPIQVPFDIDTGTWNHITKRMGSKAKDYVSIGFYVDGQHYIMQDWNHFRATTQTNEATRVWRKSHPNWVDFMQDWVTPRVHEFVAGLNRGGHKGPQSIRMNLGVCGTNAIISTFELSLPGSRIDVGDVAAMVDLRQAVGLNTGVDHGYVLAYYIHQDGSRHILGQAGMIDMTGTDASTHPKALVFNTECSRWAEHLDGIRNSCLNHAVSRCQTYRLQNIRICFIDAITSAGVPGCPDIIIDTNAKKAMPKPDDYVKADSNEGAKELLLGQIIEQMNEQKGKELRKLAYGQGLVVHVTYKAGAPMPTSDILLYLSDKLRENGWFMHFDPEPSETRPLVFMLYPISK</sequence>
<protein>
    <submittedName>
        <fullName evidence="1">Uncharacterized protein</fullName>
    </submittedName>
</protein>
<organism evidence="1">
    <name type="scientific">Pseudomonas phage RVTF4</name>
    <dbReference type="NCBI Taxonomy" id="3236931"/>
    <lineage>
        <taxon>Viruses</taxon>
    </lineage>
</organism>
<reference evidence="1" key="1">
    <citation type="submission" date="2024-07" db="EMBL/GenBank/DDBJ databases">
        <authorList>
            <person name="Bringhurst R.M."/>
            <person name="Homer T.E."/>
        </authorList>
    </citation>
    <scope>NUCLEOTIDE SEQUENCE</scope>
</reference>
<proteinExistence type="predicted"/>
<accession>A0AB39CD34</accession>
<evidence type="ECO:0000313" key="1">
    <source>
        <dbReference type="EMBL" id="XDJ14778.1"/>
    </source>
</evidence>
<dbReference type="EMBL" id="PQ015378">
    <property type="protein sequence ID" value="XDJ14778.1"/>
    <property type="molecule type" value="Genomic_DNA"/>
</dbReference>
<name>A0AB39CD34_9VIRU</name>